<feature type="domain" description="PAC" evidence="8">
    <location>
        <begin position="87"/>
        <end position="138"/>
    </location>
</feature>
<dbReference type="InterPro" id="IPR004358">
    <property type="entry name" value="Sig_transdc_His_kin-like_C"/>
</dbReference>
<dbReference type="SMART" id="SM00086">
    <property type="entry name" value="PAC"/>
    <property type="match status" value="4"/>
</dbReference>
<feature type="domain" description="PAC" evidence="8">
    <location>
        <begin position="213"/>
        <end position="264"/>
    </location>
</feature>
<dbReference type="InterPro" id="IPR036890">
    <property type="entry name" value="HATPase_C_sf"/>
</dbReference>
<feature type="domain" description="Histidine kinase" evidence="6">
    <location>
        <begin position="514"/>
        <end position="723"/>
    </location>
</feature>
<dbReference type="Gene3D" id="3.30.565.10">
    <property type="entry name" value="Histidine kinase-like ATPase, C-terminal domain"/>
    <property type="match status" value="1"/>
</dbReference>
<dbReference type="NCBIfam" id="TIGR00229">
    <property type="entry name" value="sensory_box"/>
    <property type="match status" value="3"/>
</dbReference>
<accession>A0A897MVY5</accession>
<keyword evidence="10" id="KW-1185">Reference proteome</keyword>
<evidence type="ECO:0000256" key="3">
    <source>
        <dbReference type="ARBA" id="ARBA00022553"/>
    </source>
</evidence>
<dbReference type="Pfam" id="PF08448">
    <property type="entry name" value="PAS_4"/>
    <property type="match status" value="2"/>
</dbReference>
<dbReference type="InterPro" id="IPR000014">
    <property type="entry name" value="PAS"/>
</dbReference>
<dbReference type="KEGG" id="hara:AArcS_1871"/>
<evidence type="ECO:0000256" key="2">
    <source>
        <dbReference type="ARBA" id="ARBA00012438"/>
    </source>
</evidence>
<dbReference type="InterPro" id="IPR036097">
    <property type="entry name" value="HisK_dim/P_sf"/>
</dbReference>
<dbReference type="InterPro" id="IPR005467">
    <property type="entry name" value="His_kinase_dom"/>
</dbReference>
<dbReference type="InterPro" id="IPR013656">
    <property type="entry name" value="PAS_4"/>
</dbReference>
<dbReference type="Gene3D" id="2.10.70.100">
    <property type="match status" value="1"/>
</dbReference>
<evidence type="ECO:0000313" key="9">
    <source>
        <dbReference type="EMBL" id="QSG03079.1"/>
    </source>
</evidence>
<dbReference type="PANTHER" id="PTHR43304">
    <property type="entry name" value="PHYTOCHROME-LIKE PROTEIN CPH1"/>
    <property type="match status" value="1"/>
</dbReference>
<dbReference type="SMART" id="SM00387">
    <property type="entry name" value="HATPase_c"/>
    <property type="match status" value="1"/>
</dbReference>
<dbReference type="InterPro" id="IPR001610">
    <property type="entry name" value="PAC"/>
</dbReference>
<keyword evidence="5 9" id="KW-0418">Kinase</keyword>
<feature type="domain" description="PAC" evidence="8">
    <location>
        <begin position="338"/>
        <end position="390"/>
    </location>
</feature>
<feature type="domain" description="PAC" evidence="8">
    <location>
        <begin position="458"/>
        <end position="510"/>
    </location>
</feature>
<dbReference type="PROSITE" id="PS50112">
    <property type="entry name" value="PAS"/>
    <property type="match status" value="2"/>
</dbReference>
<dbReference type="EMBL" id="CP064786">
    <property type="protein sequence ID" value="QSG03079.1"/>
    <property type="molecule type" value="Genomic_DNA"/>
</dbReference>
<dbReference type="PANTHER" id="PTHR43304:SF1">
    <property type="entry name" value="PAC DOMAIN-CONTAINING PROTEIN"/>
    <property type="match status" value="1"/>
</dbReference>
<keyword evidence="3" id="KW-0597">Phosphoprotein</keyword>
<dbReference type="PRINTS" id="PR00344">
    <property type="entry name" value="BCTRLSENSOR"/>
</dbReference>
<dbReference type="Gene3D" id="3.30.450.20">
    <property type="entry name" value="PAS domain"/>
    <property type="match status" value="4"/>
</dbReference>
<evidence type="ECO:0000259" key="6">
    <source>
        <dbReference type="PROSITE" id="PS50109"/>
    </source>
</evidence>
<dbReference type="Pfam" id="PF02518">
    <property type="entry name" value="HATPase_c"/>
    <property type="match status" value="1"/>
</dbReference>
<dbReference type="RefSeq" id="WP_238477143.1">
    <property type="nucleotide sequence ID" value="NZ_CP064786.1"/>
</dbReference>
<name>A0A897MVY5_9EURY</name>
<dbReference type="GO" id="GO:0000155">
    <property type="term" value="F:phosphorelay sensor kinase activity"/>
    <property type="evidence" value="ECO:0007669"/>
    <property type="project" value="InterPro"/>
</dbReference>
<evidence type="ECO:0000259" key="7">
    <source>
        <dbReference type="PROSITE" id="PS50112"/>
    </source>
</evidence>
<proteinExistence type="predicted"/>
<dbReference type="EC" id="2.7.13.3" evidence="2"/>
<comment type="catalytic activity">
    <reaction evidence="1">
        <text>ATP + protein L-histidine = ADP + protein N-phospho-L-histidine.</text>
        <dbReference type="EC" id="2.7.13.3"/>
    </reaction>
</comment>
<evidence type="ECO:0000259" key="8">
    <source>
        <dbReference type="PROSITE" id="PS50113"/>
    </source>
</evidence>
<organism evidence="9 10">
    <name type="scientific">Natranaeroarchaeum sulfidigenes</name>
    <dbReference type="NCBI Taxonomy" id="2784880"/>
    <lineage>
        <taxon>Archaea</taxon>
        <taxon>Methanobacteriati</taxon>
        <taxon>Methanobacteriota</taxon>
        <taxon>Stenosarchaea group</taxon>
        <taxon>Halobacteria</taxon>
        <taxon>Halobacteriales</taxon>
        <taxon>Natronoarchaeaceae</taxon>
        <taxon>Natranaeroarchaeum</taxon>
    </lineage>
</organism>
<dbReference type="Pfam" id="PF08447">
    <property type="entry name" value="PAS_3"/>
    <property type="match status" value="2"/>
</dbReference>
<dbReference type="InterPro" id="IPR035965">
    <property type="entry name" value="PAS-like_dom_sf"/>
</dbReference>
<dbReference type="InterPro" id="IPR003594">
    <property type="entry name" value="HATPase_dom"/>
</dbReference>
<reference evidence="9" key="1">
    <citation type="submission" date="2020-11" db="EMBL/GenBank/DDBJ databases">
        <title>Carbohydrate-dependent, anaerobic sulfur respiration: A novel catabolism in halophilic archaea.</title>
        <authorList>
            <person name="Sorokin D.Y."/>
            <person name="Messina E."/>
            <person name="Smedile F."/>
            <person name="La Cono V."/>
            <person name="Hallsworth J.E."/>
            <person name="Yakimov M.M."/>
        </authorList>
    </citation>
    <scope>NUCLEOTIDE SEQUENCE</scope>
    <source>
        <strain evidence="9">AArc-S</strain>
    </source>
</reference>
<evidence type="ECO:0000256" key="4">
    <source>
        <dbReference type="ARBA" id="ARBA00022679"/>
    </source>
</evidence>
<dbReference type="AlphaFoldDB" id="A0A897MVY5"/>
<dbReference type="InterPro" id="IPR013655">
    <property type="entry name" value="PAS_fold_3"/>
</dbReference>
<keyword evidence="4" id="KW-0808">Transferase</keyword>
<dbReference type="SMART" id="SM00091">
    <property type="entry name" value="PAS"/>
    <property type="match status" value="3"/>
</dbReference>
<gene>
    <name evidence="9" type="primary">atoS7</name>
    <name evidence="9" type="ORF">AArcS_1871</name>
</gene>
<dbReference type="PROSITE" id="PS50109">
    <property type="entry name" value="HIS_KIN"/>
    <property type="match status" value="1"/>
</dbReference>
<evidence type="ECO:0000256" key="5">
    <source>
        <dbReference type="ARBA" id="ARBA00022777"/>
    </source>
</evidence>
<dbReference type="GeneID" id="70685247"/>
<feature type="domain" description="PAS" evidence="7">
    <location>
        <begin position="384"/>
        <end position="457"/>
    </location>
</feature>
<dbReference type="InterPro" id="IPR052162">
    <property type="entry name" value="Sensor_kinase/Photoreceptor"/>
</dbReference>
<dbReference type="CDD" id="cd00130">
    <property type="entry name" value="PAS"/>
    <property type="match status" value="3"/>
</dbReference>
<dbReference type="PROSITE" id="PS50113">
    <property type="entry name" value="PAC"/>
    <property type="match status" value="4"/>
</dbReference>
<evidence type="ECO:0000313" key="10">
    <source>
        <dbReference type="Proteomes" id="UP000663586"/>
    </source>
</evidence>
<dbReference type="SUPFAM" id="SSF55785">
    <property type="entry name" value="PYP-like sensor domain (PAS domain)"/>
    <property type="match status" value="4"/>
</dbReference>
<dbReference type="SUPFAM" id="SSF55874">
    <property type="entry name" value="ATPase domain of HSP90 chaperone/DNA topoisomerase II/histidine kinase"/>
    <property type="match status" value="1"/>
</dbReference>
<dbReference type="InterPro" id="IPR000700">
    <property type="entry name" value="PAS-assoc_C"/>
</dbReference>
<dbReference type="SUPFAM" id="SSF47384">
    <property type="entry name" value="Homodimeric domain of signal transducing histidine kinase"/>
    <property type="match status" value="1"/>
</dbReference>
<dbReference type="Proteomes" id="UP000663586">
    <property type="component" value="Chromosome"/>
</dbReference>
<protein>
    <recommendedName>
        <fullName evidence="2">histidine kinase</fullName>
        <ecNumber evidence="2">2.7.13.3</ecNumber>
    </recommendedName>
</protein>
<sequence length="729" mass="82734">MFDSDSPDELEQHLIRFIDNLPGLAYRCEPQPPWEMTFLRGQVESLTGYPVQLFEDNEVTFGELICDGTSTTLTEDIDTAIENRSQFSVTYDIRTSNGEIKHVFERGLPIVENDAVVALEGVIVEITQQKEYERRLRQQNDLFARTQEMANVGGWELDLQTDTLHWTDQVHRIHGLSLDYEPSVVDALEFYHEADRTVLRESLLNAIEEGEPFDHELRIITYHGEQRWVRTRGVPQVEDDETVRVRGAMQDVTERRERERSLREEKALTKSIFEALPDILYVFDEEGQFTRWNDRFRSVTGYSDDEIVDMGPEEFIATEDRDAVRSKIRTVLEDEESTTVKAQLRTKSGEQIPYEFTSAPLSNSDRGKRELVGLGRDISGRLEQQRRFEAVFNNTYQFTGLLDPEGTLIEVNDAGLAFTNLSRNDVIGLQLWEALELCTDDAQRSLRRGFEQALSGDWYRDELRVRAKGQDTIIDFSIRPITDDSGEVVFLVPEGRDITEFKEREQLLRVLNRLLRHNIRNDLTAIRGYAGTLADSISDPELIEYAGQIDTAADNLLSTSEKAKEMVDLILAPVRDTANLDVEPVVKTVSRALEREYPAATVNVAIDGSVVAECDERLGIVLEQLIENGIEHNTDDHPQVDVRVSGRGDTARIEIADTGPGIPEDEWSMINEEVRDAPTQLRHGKGIGLILTQWIVDEFGGSVQYSERPETGSRVIVRLPSASAAEQNA</sequence>
<feature type="domain" description="PAS" evidence="7">
    <location>
        <begin position="265"/>
        <end position="335"/>
    </location>
</feature>
<evidence type="ECO:0000256" key="1">
    <source>
        <dbReference type="ARBA" id="ARBA00000085"/>
    </source>
</evidence>